<organism evidence="1 2">
    <name type="scientific">Kitasatospora terrestris</name>
    <dbReference type="NCBI Taxonomy" id="258051"/>
    <lineage>
        <taxon>Bacteria</taxon>
        <taxon>Bacillati</taxon>
        <taxon>Actinomycetota</taxon>
        <taxon>Actinomycetes</taxon>
        <taxon>Kitasatosporales</taxon>
        <taxon>Streptomycetaceae</taxon>
        <taxon>Kitasatospora</taxon>
    </lineage>
</organism>
<evidence type="ECO:0000313" key="2">
    <source>
        <dbReference type="Proteomes" id="UP001501752"/>
    </source>
</evidence>
<accession>A0ABP9EP63</accession>
<evidence type="ECO:0000313" key="1">
    <source>
        <dbReference type="EMBL" id="GAA4882279.1"/>
    </source>
</evidence>
<reference evidence="2" key="1">
    <citation type="journal article" date="2019" name="Int. J. Syst. Evol. Microbiol.">
        <title>The Global Catalogue of Microorganisms (GCM) 10K type strain sequencing project: providing services to taxonomists for standard genome sequencing and annotation.</title>
        <authorList>
            <consortium name="The Broad Institute Genomics Platform"/>
            <consortium name="The Broad Institute Genome Sequencing Center for Infectious Disease"/>
            <person name="Wu L."/>
            <person name="Ma J."/>
        </authorList>
    </citation>
    <scope>NUCLEOTIDE SEQUENCE [LARGE SCALE GENOMIC DNA]</scope>
    <source>
        <strain evidence="2">JCM 13006</strain>
    </source>
</reference>
<protein>
    <submittedName>
        <fullName evidence="1">Uncharacterized protein</fullName>
    </submittedName>
</protein>
<sequence>MSSPVYLGPATILASGQEFPVEVELTGDVPAVGLPSWTGALYTADARFATATLRRGRLRLPGGWEGGFAVMRTILGVSTIWVRGNDLEASPADWPA</sequence>
<proteinExistence type="predicted"/>
<keyword evidence="2" id="KW-1185">Reference proteome</keyword>
<dbReference type="RefSeq" id="WP_345701254.1">
    <property type="nucleotide sequence ID" value="NZ_BAABIS010000001.1"/>
</dbReference>
<dbReference type="Proteomes" id="UP001501752">
    <property type="component" value="Unassembled WGS sequence"/>
</dbReference>
<gene>
    <name evidence="1" type="ORF">GCM10023235_73490</name>
</gene>
<name>A0ABP9EP63_9ACTN</name>
<comment type="caution">
    <text evidence="1">The sequence shown here is derived from an EMBL/GenBank/DDBJ whole genome shotgun (WGS) entry which is preliminary data.</text>
</comment>
<dbReference type="EMBL" id="BAABIS010000001">
    <property type="protein sequence ID" value="GAA4882279.1"/>
    <property type="molecule type" value="Genomic_DNA"/>
</dbReference>